<evidence type="ECO:0000313" key="8">
    <source>
        <dbReference type="EMBL" id="MFC5518172.1"/>
    </source>
</evidence>
<dbReference type="InterPro" id="IPR037185">
    <property type="entry name" value="EmrE-like"/>
</dbReference>
<proteinExistence type="inferred from homology"/>
<sequence>MSRNVDLLLTAIAPAIWGSTYLVTTEMLPAGYPLTVSVLRALPAGLLLLLAVRQLPHGIWWPRVFVLGALNFSLFWAMLFVAAYRLPGGVAATVGAIQPLIVLFLARGLLGTAIRPLAVIAAIVGLGGVALLILTPQATLDPVGVAAGLGSALSMACGTVLTRRWQPPVSPLTFTSWQLTAGGILLLPFAFWLEPALPPLTVTNIAGFAYLGLIGAALTYTLWFRGIKRLGPATISPLGFMSPLTAVILGWWWLDQTLSPAQLIGMIAVLGSIWFGQRAQLPTPMAVAPMAHADAAIRGSGWTKCREQGKIGS</sequence>
<dbReference type="Pfam" id="PF00892">
    <property type="entry name" value="EamA"/>
    <property type="match status" value="2"/>
</dbReference>
<dbReference type="EMBL" id="JBHSML010000013">
    <property type="protein sequence ID" value="MFC5518172.1"/>
    <property type="molecule type" value="Genomic_DNA"/>
</dbReference>
<keyword evidence="9" id="KW-1185">Reference proteome</keyword>
<feature type="transmembrane region" description="Helical" evidence="6">
    <location>
        <begin position="64"/>
        <end position="84"/>
    </location>
</feature>
<evidence type="ECO:0000256" key="5">
    <source>
        <dbReference type="ARBA" id="ARBA00023136"/>
    </source>
</evidence>
<feature type="transmembrane region" description="Helical" evidence="6">
    <location>
        <begin position="117"/>
        <end position="137"/>
    </location>
</feature>
<evidence type="ECO:0000256" key="2">
    <source>
        <dbReference type="ARBA" id="ARBA00007362"/>
    </source>
</evidence>
<feature type="transmembrane region" description="Helical" evidence="6">
    <location>
        <begin position="30"/>
        <end position="52"/>
    </location>
</feature>
<evidence type="ECO:0000256" key="1">
    <source>
        <dbReference type="ARBA" id="ARBA00004141"/>
    </source>
</evidence>
<feature type="domain" description="EamA" evidence="7">
    <location>
        <begin position="8"/>
        <end position="133"/>
    </location>
</feature>
<comment type="caution">
    <text evidence="8">The sequence shown here is derived from an EMBL/GenBank/DDBJ whole genome shotgun (WGS) entry which is preliminary data.</text>
</comment>
<dbReference type="RefSeq" id="WP_266343657.1">
    <property type="nucleotide sequence ID" value="NZ_JAPKNH010000003.1"/>
</dbReference>
<name>A0ABW0Q2L8_9HYPH</name>
<dbReference type="SUPFAM" id="SSF103481">
    <property type="entry name" value="Multidrug resistance efflux transporter EmrE"/>
    <property type="match status" value="2"/>
</dbReference>
<feature type="transmembrane region" description="Helical" evidence="6">
    <location>
        <begin position="260"/>
        <end position="276"/>
    </location>
</feature>
<dbReference type="PANTHER" id="PTHR32322:SF2">
    <property type="entry name" value="EAMA DOMAIN-CONTAINING PROTEIN"/>
    <property type="match status" value="1"/>
</dbReference>
<evidence type="ECO:0000256" key="4">
    <source>
        <dbReference type="ARBA" id="ARBA00022989"/>
    </source>
</evidence>
<feature type="transmembrane region" description="Helical" evidence="6">
    <location>
        <begin position="235"/>
        <end position="254"/>
    </location>
</feature>
<dbReference type="PANTHER" id="PTHR32322">
    <property type="entry name" value="INNER MEMBRANE TRANSPORTER"/>
    <property type="match status" value="1"/>
</dbReference>
<evidence type="ECO:0000256" key="6">
    <source>
        <dbReference type="SAM" id="Phobius"/>
    </source>
</evidence>
<comment type="similarity">
    <text evidence="2">Belongs to the EamA transporter family.</text>
</comment>
<dbReference type="Proteomes" id="UP001596150">
    <property type="component" value="Unassembled WGS sequence"/>
</dbReference>
<feature type="transmembrane region" description="Helical" evidence="6">
    <location>
        <begin position="143"/>
        <end position="162"/>
    </location>
</feature>
<organism evidence="8 9">
    <name type="scientific">Kaistia terrae</name>
    <dbReference type="NCBI Taxonomy" id="537017"/>
    <lineage>
        <taxon>Bacteria</taxon>
        <taxon>Pseudomonadati</taxon>
        <taxon>Pseudomonadota</taxon>
        <taxon>Alphaproteobacteria</taxon>
        <taxon>Hyphomicrobiales</taxon>
        <taxon>Kaistiaceae</taxon>
        <taxon>Kaistia</taxon>
    </lineage>
</organism>
<feature type="transmembrane region" description="Helical" evidence="6">
    <location>
        <begin position="205"/>
        <end position="223"/>
    </location>
</feature>
<dbReference type="InterPro" id="IPR000620">
    <property type="entry name" value="EamA_dom"/>
</dbReference>
<feature type="transmembrane region" description="Helical" evidence="6">
    <location>
        <begin position="7"/>
        <end position="24"/>
    </location>
</feature>
<comment type="subcellular location">
    <subcellularLocation>
        <location evidence="1">Membrane</location>
        <topology evidence="1">Multi-pass membrane protein</topology>
    </subcellularLocation>
</comment>
<evidence type="ECO:0000259" key="7">
    <source>
        <dbReference type="Pfam" id="PF00892"/>
    </source>
</evidence>
<accession>A0ABW0Q2L8</accession>
<feature type="transmembrane region" description="Helical" evidence="6">
    <location>
        <begin position="174"/>
        <end position="193"/>
    </location>
</feature>
<protein>
    <submittedName>
        <fullName evidence="8">EamA family transporter</fullName>
    </submittedName>
</protein>
<feature type="transmembrane region" description="Helical" evidence="6">
    <location>
        <begin position="90"/>
        <end position="110"/>
    </location>
</feature>
<evidence type="ECO:0000313" key="9">
    <source>
        <dbReference type="Proteomes" id="UP001596150"/>
    </source>
</evidence>
<keyword evidence="5 6" id="KW-0472">Membrane</keyword>
<reference evidence="9" key="1">
    <citation type="journal article" date="2019" name="Int. J. Syst. Evol. Microbiol.">
        <title>The Global Catalogue of Microorganisms (GCM) 10K type strain sequencing project: providing services to taxonomists for standard genome sequencing and annotation.</title>
        <authorList>
            <consortium name="The Broad Institute Genomics Platform"/>
            <consortium name="The Broad Institute Genome Sequencing Center for Infectious Disease"/>
            <person name="Wu L."/>
            <person name="Ma J."/>
        </authorList>
    </citation>
    <scope>NUCLEOTIDE SEQUENCE [LARGE SCALE GENOMIC DNA]</scope>
    <source>
        <strain evidence="9">KACC 12633</strain>
    </source>
</reference>
<dbReference type="InterPro" id="IPR050638">
    <property type="entry name" value="AA-Vitamin_Transporters"/>
</dbReference>
<keyword evidence="3 6" id="KW-0812">Transmembrane</keyword>
<gene>
    <name evidence="8" type="ORF">ACFPP9_20500</name>
</gene>
<dbReference type="Gene3D" id="1.10.3730.20">
    <property type="match status" value="1"/>
</dbReference>
<evidence type="ECO:0000256" key="3">
    <source>
        <dbReference type="ARBA" id="ARBA00022692"/>
    </source>
</evidence>
<feature type="domain" description="EamA" evidence="7">
    <location>
        <begin position="144"/>
        <end position="275"/>
    </location>
</feature>
<keyword evidence="4 6" id="KW-1133">Transmembrane helix</keyword>